<evidence type="ECO:0000313" key="2">
    <source>
        <dbReference type="EMBL" id="WWD06399.1"/>
    </source>
</evidence>
<evidence type="ECO:0000256" key="1">
    <source>
        <dbReference type="SAM" id="SignalP"/>
    </source>
</evidence>
<reference evidence="2 3" key="1">
    <citation type="submission" date="2024-01" db="EMBL/GenBank/DDBJ databases">
        <title>Comparative genomics of Cryptococcus and Kwoniella reveals pathogenesis evolution and contrasting modes of karyotype evolution via chromosome fusion or intercentromeric recombination.</title>
        <authorList>
            <person name="Coelho M.A."/>
            <person name="David-Palma M."/>
            <person name="Shea T."/>
            <person name="Bowers K."/>
            <person name="McGinley-Smith S."/>
            <person name="Mohammad A.W."/>
            <person name="Gnirke A."/>
            <person name="Yurkov A.M."/>
            <person name="Nowrousian M."/>
            <person name="Sun S."/>
            <person name="Cuomo C.A."/>
            <person name="Heitman J."/>
        </authorList>
    </citation>
    <scope>NUCLEOTIDE SEQUENCE [LARGE SCALE GENOMIC DNA]</scope>
    <source>
        <strain evidence="2 3">PYCC6329</strain>
    </source>
</reference>
<dbReference type="AlphaFoldDB" id="A0AAX4KK21"/>
<proteinExistence type="predicted"/>
<gene>
    <name evidence="2" type="ORF">V865_004489</name>
</gene>
<dbReference type="RefSeq" id="XP_066084366.1">
    <property type="nucleotide sequence ID" value="XM_066228269.1"/>
</dbReference>
<name>A0AAX4KK21_9TREE</name>
<dbReference type="KEGG" id="ker:91103290"/>
<sequence>MFNKLSIVALLLAVSSPAFVNASSDRIKINKSSCIGDINVFGDVFKAYCPTYKANDPSYTFKAVYFNAPEGETEQAYAFCSYTEVASNTTELFTEEVAQALGGGKA</sequence>
<accession>A0AAX4KK21</accession>
<feature type="signal peptide" evidence="1">
    <location>
        <begin position="1"/>
        <end position="22"/>
    </location>
</feature>
<dbReference type="Proteomes" id="UP001358614">
    <property type="component" value="Chromosome 1"/>
</dbReference>
<organism evidence="2 3">
    <name type="scientific">Kwoniella europaea PYCC6329</name>
    <dbReference type="NCBI Taxonomy" id="1423913"/>
    <lineage>
        <taxon>Eukaryota</taxon>
        <taxon>Fungi</taxon>
        <taxon>Dikarya</taxon>
        <taxon>Basidiomycota</taxon>
        <taxon>Agaricomycotina</taxon>
        <taxon>Tremellomycetes</taxon>
        <taxon>Tremellales</taxon>
        <taxon>Cryptococcaceae</taxon>
        <taxon>Kwoniella</taxon>
    </lineage>
</organism>
<protein>
    <submittedName>
        <fullName evidence="2">Uncharacterized protein</fullName>
    </submittedName>
</protein>
<dbReference type="GeneID" id="91103290"/>
<dbReference type="EMBL" id="CP144089">
    <property type="protein sequence ID" value="WWD06399.1"/>
    <property type="molecule type" value="Genomic_DNA"/>
</dbReference>
<feature type="chain" id="PRO_5043399576" evidence="1">
    <location>
        <begin position="23"/>
        <end position="106"/>
    </location>
</feature>
<evidence type="ECO:0000313" key="3">
    <source>
        <dbReference type="Proteomes" id="UP001358614"/>
    </source>
</evidence>
<keyword evidence="3" id="KW-1185">Reference proteome</keyword>
<keyword evidence="1" id="KW-0732">Signal</keyword>